<sequence length="795" mass="91412">MSLENHSGLIEQLKPLLMEPNFHDVFERLTDGESNSTRFLLKMELNRLSTPCTRIIDLRNRSDLHCIEFSYGKQLHFLDEPSIIVFKEAIALYSKNYTLGVYEQVIDAFKKRRARIQEGGDKPQQQDTTFIFPGTVLGSYISRAEERMNYSIKIAVSQPGISEQSGITVDLSVGGARIRIDNRHPFNIDKPINVKLLEIGEDYYYKDLQQGVNYQVMDSESNHEYTWLRLKRIEGSEELVEMLGKLIESYKFRYKVDINDVHVSATGLGLERHYLPHMPHLALFIQQENEIPVVSHQLMSKENTKILNYFLDEKDVSQLPGMLTTNRLQLILGQPEVADHSLFFCFTYSIQGATYFYSATLTELKRKKAVNLFLGFGASKASWRVFQITQKEIDHGANYKASILPGDNKKYSQQTEQELAKITHSLKLIDLTNIEQAALYQAWYDNGNANELKPFGQNKINDNPIKLIALQFNEKRREARYSFKTPVVISQGSSKYMSTTQDISSRGMQINLTKSTKLDMNEVVSLSFPKLQELSSKTKLERLPYEVVRHRRNGRTLHLAAIMGHTPHHGVEFLHRLIEHNKHKLNQLTENNQEAKEIADGLKNLVMRQLDTVPYFIEKTVKSARLSELGIALEHNSITDILAAGAEKTHQFNLEPLLRDGRLKKSIIDPIRAMKPHHYMTYFELFIQVSRQSRGQVQLKCLKPSDIGDVDAQIHFIKQSQNLGKFMAIRVYRGATGKPDINYIRRELNYIHIHAPHKAKQLEEKLWHIIGVGEFLDVTQEVMLRYPALHGSKTS</sequence>
<dbReference type="Proteomes" id="UP000613743">
    <property type="component" value="Unassembled WGS sequence"/>
</dbReference>
<dbReference type="InterPro" id="IPR009875">
    <property type="entry name" value="PilZ_domain"/>
</dbReference>
<evidence type="ECO:0000313" key="4">
    <source>
        <dbReference type="Proteomes" id="UP000613743"/>
    </source>
</evidence>
<dbReference type="SUPFAM" id="SSF141371">
    <property type="entry name" value="PilZ domain-like"/>
    <property type="match status" value="1"/>
</dbReference>
<dbReference type="EMBL" id="BMPZ01000002">
    <property type="protein sequence ID" value="GGI72967.1"/>
    <property type="molecule type" value="Genomic_DNA"/>
</dbReference>
<dbReference type="GO" id="GO:0035438">
    <property type="term" value="F:cyclic-di-GMP binding"/>
    <property type="evidence" value="ECO:0007669"/>
    <property type="project" value="InterPro"/>
</dbReference>
<dbReference type="RefSeq" id="WP_188918131.1">
    <property type="nucleotide sequence ID" value="NZ_BMPZ01000002.1"/>
</dbReference>
<evidence type="ECO:0000313" key="3">
    <source>
        <dbReference type="EMBL" id="GGI72967.1"/>
    </source>
</evidence>
<feature type="domain" description="PilZ" evidence="2">
    <location>
        <begin position="474"/>
        <end position="589"/>
    </location>
</feature>
<gene>
    <name evidence="3" type="ORF">GCM10009332_08090</name>
</gene>
<evidence type="ECO:0000256" key="1">
    <source>
        <dbReference type="SAM" id="Coils"/>
    </source>
</evidence>
<feature type="domain" description="PilZ" evidence="2">
    <location>
        <begin position="143"/>
        <end position="235"/>
    </location>
</feature>
<dbReference type="Pfam" id="PF07238">
    <property type="entry name" value="PilZ"/>
    <property type="match status" value="2"/>
</dbReference>
<reference evidence="3" key="2">
    <citation type="submission" date="2020-09" db="EMBL/GenBank/DDBJ databases">
        <authorList>
            <person name="Sun Q."/>
            <person name="Ohkuma M."/>
        </authorList>
    </citation>
    <scope>NUCLEOTIDE SEQUENCE</scope>
    <source>
        <strain evidence="3">JCM 30804</strain>
    </source>
</reference>
<protein>
    <submittedName>
        <fullName evidence="3">Pilus assembly protein PilZ</fullName>
    </submittedName>
</protein>
<dbReference type="AlphaFoldDB" id="A0A917N735"/>
<organism evidence="3 4">
    <name type="scientific">Shewanella gelidii</name>
    <dbReference type="NCBI Taxonomy" id="1642821"/>
    <lineage>
        <taxon>Bacteria</taxon>
        <taxon>Pseudomonadati</taxon>
        <taxon>Pseudomonadota</taxon>
        <taxon>Gammaproteobacteria</taxon>
        <taxon>Alteromonadales</taxon>
        <taxon>Shewanellaceae</taxon>
        <taxon>Shewanella</taxon>
    </lineage>
</organism>
<accession>A0A917N735</accession>
<name>A0A917N735_9GAMM</name>
<keyword evidence="1" id="KW-0175">Coiled coil</keyword>
<keyword evidence="4" id="KW-1185">Reference proteome</keyword>
<reference evidence="3" key="1">
    <citation type="journal article" date="2014" name="Int. J. Syst. Evol. Microbiol.">
        <title>Complete genome sequence of Corynebacterium casei LMG S-19264T (=DSM 44701T), isolated from a smear-ripened cheese.</title>
        <authorList>
            <consortium name="US DOE Joint Genome Institute (JGI-PGF)"/>
            <person name="Walter F."/>
            <person name="Albersmeier A."/>
            <person name="Kalinowski J."/>
            <person name="Ruckert C."/>
        </authorList>
    </citation>
    <scope>NUCLEOTIDE SEQUENCE</scope>
    <source>
        <strain evidence="3">JCM 30804</strain>
    </source>
</reference>
<evidence type="ECO:0000259" key="2">
    <source>
        <dbReference type="Pfam" id="PF07238"/>
    </source>
</evidence>
<proteinExistence type="predicted"/>
<dbReference type="Gene3D" id="2.40.10.220">
    <property type="entry name" value="predicted glycosyltransferase like domains"/>
    <property type="match status" value="2"/>
</dbReference>
<feature type="coiled-coil region" evidence="1">
    <location>
        <begin position="578"/>
        <end position="605"/>
    </location>
</feature>
<comment type="caution">
    <text evidence="3">The sequence shown here is derived from an EMBL/GenBank/DDBJ whole genome shotgun (WGS) entry which is preliminary data.</text>
</comment>